<dbReference type="Pfam" id="PF00069">
    <property type="entry name" value="Pkinase"/>
    <property type="match status" value="1"/>
</dbReference>
<reference evidence="7 8" key="1">
    <citation type="journal article" date="2015" name="Genome Biol. Evol.">
        <title>Phylogenomic analyses indicate that early fungi evolved digesting cell walls of algal ancestors of land plants.</title>
        <authorList>
            <person name="Chang Y."/>
            <person name="Wang S."/>
            <person name="Sekimoto S."/>
            <person name="Aerts A.L."/>
            <person name="Choi C."/>
            <person name="Clum A."/>
            <person name="LaButti K.M."/>
            <person name="Lindquist E.A."/>
            <person name="Yee Ngan C."/>
            <person name="Ohm R.A."/>
            <person name="Salamov A.A."/>
            <person name="Grigoriev I.V."/>
            <person name="Spatafora J.W."/>
            <person name="Berbee M.L."/>
        </authorList>
    </citation>
    <scope>NUCLEOTIDE SEQUENCE [LARGE SCALE GENOMIC DNA]</scope>
    <source>
        <strain evidence="7 8">NRRL 28638</strain>
    </source>
</reference>
<feature type="non-terminal residue" evidence="7">
    <location>
        <position position="205"/>
    </location>
</feature>
<evidence type="ECO:0000313" key="7">
    <source>
        <dbReference type="EMBL" id="KXN73755.1"/>
    </source>
</evidence>
<dbReference type="STRING" id="796925.A0A137PFK4"/>
<dbReference type="InterPro" id="IPR011009">
    <property type="entry name" value="Kinase-like_dom_sf"/>
</dbReference>
<sequence>TYLMIKQFGNGAFGDVYKVLDKNNNLYAIKKILKEDEESNCSYIKRCENEIRIHKQLDHPNICKLIKHFIGTDSIYYLVLEACREETLSTLIKSRKRITEREARRILLDLLSAISYLQEKHIVHRDLKPNNVLLGFGDHVCVKICDFGLAVELSSNEKASRDCCGTEEYMAPEIARNKGEAYRYEVDIWSLGIILYKLVIGFVPY</sequence>
<dbReference type="Gene3D" id="1.10.510.10">
    <property type="entry name" value="Transferase(Phosphotransferase) domain 1"/>
    <property type="match status" value="1"/>
</dbReference>
<dbReference type="GO" id="GO:0005524">
    <property type="term" value="F:ATP binding"/>
    <property type="evidence" value="ECO:0007669"/>
    <property type="project" value="UniProtKB-KW"/>
</dbReference>
<evidence type="ECO:0000256" key="1">
    <source>
        <dbReference type="ARBA" id="ARBA00022527"/>
    </source>
</evidence>
<dbReference type="PANTHER" id="PTHR24345:SF0">
    <property type="entry name" value="CELL CYCLE SERINE_THREONINE-PROTEIN KINASE CDC5_MSD2"/>
    <property type="match status" value="1"/>
</dbReference>
<evidence type="ECO:0000256" key="3">
    <source>
        <dbReference type="ARBA" id="ARBA00022741"/>
    </source>
</evidence>
<name>A0A137PFK4_CONC2</name>
<dbReference type="FunFam" id="1.10.510.10:FF:000571">
    <property type="entry name" value="Maternal embryonic leucine zipper kinase"/>
    <property type="match status" value="1"/>
</dbReference>
<keyword evidence="4 7" id="KW-0418">Kinase</keyword>
<dbReference type="PROSITE" id="PS50011">
    <property type="entry name" value="PROTEIN_KINASE_DOM"/>
    <property type="match status" value="1"/>
</dbReference>
<evidence type="ECO:0000256" key="4">
    <source>
        <dbReference type="ARBA" id="ARBA00022777"/>
    </source>
</evidence>
<dbReference type="OrthoDB" id="408964at2759"/>
<keyword evidence="1" id="KW-0723">Serine/threonine-protein kinase</keyword>
<dbReference type="SUPFAM" id="SSF56112">
    <property type="entry name" value="Protein kinase-like (PK-like)"/>
    <property type="match status" value="1"/>
</dbReference>
<evidence type="ECO:0000256" key="5">
    <source>
        <dbReference type="ARBA" id="ARBA00022840"/>
    </source>
</evidence>
<evidence type="ECO:0000313" key="8">
    <source>
        <dbReference type="Proteomes" id="UP000070444"/>
    </source>
</evidence>
<dbReference type="Proteomes" id="UP000070444">
    <property type="component" value="Unassembled WGS sequence"/>
</dbReference>
<feature type="non-terminal residue" evidence="7">
    <location>
        <position position="1"/>
    </location>
</feature>
<dbReference type="InterPro" id="IPR000719">
    <property type="entry name" value="Prot_kinase_dom"/>
</dbReference>
<evidence type="ECO:0000259" key="6">
    <source>
        <dbReference type="PROSITE" id="PS50011"/>
    </source>
</evidence>
<gene>
    <name evidence="7" type="ORF">CONCODRAFT_33061</name>
</gene>
<keyword evidence="2" id="KW-0808">Transferase</keyword>
<dbReference type="PROSITE" id="PS00108">
    <property type="entry name" value="PROTEIN_KINASE_ST"/>
    <property type="match status" value="1"/>
</dbReference>
<organism evidence="7 8">
    <name type="scientific">Conidiobolus coronatus (strain ATCC 28846 / CBS 209.66 / NRRL 28638)</name>
    <name type="common">Delacroixia coronata</name>
    <dbReference type="NCBI Taxonomy" id="796925"/>
    <lineage>
        <taxon>Eukaryota</taxon>
        <taxon>Fungi</taxon>
        <taxon>Fungi incertae sedis</taxon>
        <taxon>Zoopagomycota</taxon>
        <taxon>Entomophthoromycotina</taxon>
        <taxon>Entomophthoromycetes</taxon>
        <taxon>Entomophthorales</taxon>
        <taxon>Ancylistaceae</taxon>
        <taxon>Conidiobolus</taxon>
    </lineage>
</organism>
<dbReference type="InterPro" id="IPR008271">
    <property type="entry name" value="Ser/Thr_kinase_AS"/>
</dbReference>
<accession>A0A137PFK4</accession>
<keyword evidence="8" id="KW-1185">Reference proteome</keyword>
<dbReference type="OMA" id="CLIMAYH"/>
<dbReference type="AlphaFoldDB" id="A0A137PFK4"/>
<dbReference type="EMBL" id="KQ964431">
    <property type="protein sequence ID" value="KXN73755.1"/>
    <property type="molecule type" value="Genomic_DNA"/>
</dbReference>
<keyword evidence="5" id="KW-0067">ATP-binding</keyword>
<feature type="domain" description="Protein kinase" evidence="6">
    <location>
        <begin position="2"/>
        <end position="205"/>
    </location>
</feature>
<dbReference type="SMART" id="SM00220">
    <property type="entry name" value="S_TKc"/>
    <property type="match status" value="1"/>
</dbReference>
<proteinExistence type="predicted"/>
<dbReference type="GO" id="GO:0004674">
    <property type="term" value="F:protein serine/threonine kinase activity"/>
    <property type="evidence" value="ECO:0007669"/>
    <property type="project" value="UniProtKB-KW"/>
</dbReference>
<dbReference type="GO" id="GO:0005634">
    <property type="term" value="C:nucleus"/>
    <property type="evidence" value="ECO:0007669"/>
    <property type="project" value="TreeGrafter"/>
</dbReference>
<evidence type="ECO:0000256" key="2">
    <source>
        <dbReference type="ARBA" id="ARBA00022679"/>
    </source>
</evidence>
<dbReference type="PANTHER" id="PTHR24345">
    <property type="entry name" value="SERINE/THREONINE-PROTEIN KINASE PLK"/>
    <property type="match status" value="1"/>
</dbReference>
<protein>
    <submittedName>
        <fullName evidence="7">Kinase-like protein</fullName>
    </submittedName>
</protein>
<keyword evidence="3" id="KW-0547">Nucleotide-binding</keyword>